<evidence type="ECO:0000313" key="17">
    <source>
        <dbReference type="EMBL" id="PCJ02059.1"/>
    </source>
</evidence>
<feature type="transmembrane region" description="Helical" evidence="15">
    <location>
        <begin position="195"/>
        <end position="213"/>
    </location>
</feature>
<dbReference type="GO" id="GO:0005524">
    <property type="term" value="F:ATP binding"/>
    <property type="evidence" value="ECO:0007669"/>
    <property type="project" value="UniProtKB-UniRule"/>
</dbReference>
<dbReference type="Gene3D" id="3.30.70.100">
    <property type="match status" value="1"/>
</dbReference>
<dbReference type="InterPro" id="IPR018303">
    <property type="entry name" value="ATPase_P-typ_P_site"/>
</dbReference>
<dbReference type="Gene3D" id="3.40.50.1000">
    <property type="entry name" value="HAD superfamily/HAD-like"/>
    <property type="match status" value="1"/>
</dbReference>
<evidence type="ECO:0000256" key="14">
    <source>
        <dbReference type="ARBA" id="ARBA00023136"/>
    </source>
</evidence>
<name>A0A2A4Z4H4_9PROT</name>
<dbReference type="InterPro" id="IPR036163">
    <property type="entry name" value="HMA_dom_sf"/>
</dbReference>
<feature type="transmembrane region" description="Helical" evidence="15">
    <location>
        <begin position="379"/>
        <end position="398"/>
    </location>
</feature>
<dbReference type="GO" id="GO:0005886">
    <property type="term" value="C:plasma membrane"/>
    <property type="evidence" value="ECO:0007669"/>
    <property type="project" value="UniProtKB-SubCell"/>
</dbReference>
<dbReference type="InterPro" id="IPR027256">
    <property type="entry name" value="P-typ_ATPase_IB"/>
</dbReference>
<dbReference type="PRINTS" id="PR00943">
    <property type="entry name" value="CUATPASE"/>
</dbReference>
<evidence type="ECO:0000256" key="7">
    <source>
        <dbReference type="ARBA" id="ARBA00022723"/>
    </source>
</evidence>
<dbReference type="NCBIfam" id="TIGR01525">
    <property type="entry name" value="ATPase-IB_hvy"/>
    <property type="match status" value="1"/>
</dbReference>
<dbReference type="Gene3D" id="2.70.150.10">
    <property type="entry name" value="Calcium-transporting ATPase, cytoplasmic transduction domain A"/>
    <property type="match status" value="1"/>
</dbReference>
<keyword evidence="8 15" id="KW-0547">Nucleotide-binding</keyword>
<dbReference type="NCBIfam" id="TIGR01494">
    <property type="entry name" value="ATPase_P-type"/>
    <property type="match status" value="1"/>
</dbReference>
<dbReference type="InterPro" id="IPR059000">
    <property type="entry name" value="ATPase_P-type_domA"/>
</dbReference>
<dbReference type="FunFam" id="2.70.150.10:FF:000002">
    <property type="entry name" value="Copper-transporting ATPase 1, putative"/>
    <property type="match status" value="1"/>
</dbReference>
<dbReference type="AlphaFoldDB" id="A0A2A4Z4H4"/>
<dbReference type="SUPFAM" id="SSF56784">
    <property type="entry name" value="HAD-like"/>
    <property type="match status" value="1"/>
</dbReference>
<evidence type="ECO:0000256" key="4">
    <source>
        <dbReference type="ARBA" id="ARBA00022475"/>
    </source>
</evidence>
<evidence type="ECO:0000256" key="9">
    <source>
        <dbReference type="ARBA" id="ARBA00022840"/>
    </source>
</evidence>
<keyword evidence="4 15" id="KW-1003">Cell membrane</keyword>
<keyword evidence="6 15" id="KW-0812">Transmembrane</keyword>
<dbReference type="GO" id="GO:0005507">
    <property type="term" value="F:copper ion binding"/>
    <property type="evidence" value="ECO:0007669"/>
    <property type="project" value="TreeGrafter"/>
</dbReference>
<evidence type="ECO:0000256" key="15">
    <source>
        <dbReference type="RuleBase" id="RU362081"/>
    </source>
</evidence>
<dbReference type="EMBL" id="NVUS01000005">
    <property type="protein sequence ID" value="PCJ02059.1"/>
    <property type="molecule type" value="Genomic_DNA"/>
</dbReference>
<protein>
    <submittedName>
        <fullName evidence="17">Copper-translocating P-type ATPase</fullName>
    </submittedName>
</protein>
<dbReference type="InterPro" id="IPR023214">
    <property type="entry name" value="HAD_sf"/>
</dbReference>
<evidence type="ECO:0000256" key="8">
    <source>
        <dbReference type="ARBA" id="ARBA00022741"/>
    </source>
</evidence>
<dbReference type="InterPro" id="IPR023299">
    <property type="entry name" value="ATPase_P-typ_cyto_dom_N"/>
</dbReference>
<dbReference type="PRINTS" id="PR00119">
    <property type="entry name" value="CATATPASE"/>
</dbReference>
<keyword evidence="5" id="KW-0597">Phosphoprotein</keyword>
<dbReference type="GO" id="GO:0016887">
    <property type="term" value="F:ATP hydrolysis activity"/>
    <property type="evidence" value="ECO:0007669"/>
    <property type="project" value="InterPro"/>
</dbReference>
<dbReference type="InterPro" id="IPR001757">
    <property type="entry name" value="P_typ_ATPase"/>
</dbReference>
<feature type="domain" description="HMA" evidence="16">
    <location>
        <begin position="45"/>
        <end position="111"/>
    </location>
</feature>
<feature type="transmembrane region" description="Helical" evidence="15">
    <location>
        <begin position="130"/>
        <end position="150"/>
    </location>
</feature>
<feature type="transmembrane region" description="Helical" evidence="15">
    <location>
        <begin position="702"/>
        <end position="718"/>
    </location>
</feature>
<gene>
    <name evidence="17" type="ORF">COB13_05540</name>
</gene>
<evidence type="ECO:0000256" key="10">
    <source>
        <dbReference type="ARBA" id="ARBA00022842"/>
    </source>
</evidence>
<dbReference type="GO" id="GO:0043682">
    <property type="term" value="F:P-type divalent copper transporter activity"/>
    <property type="evidence" value="ECO:0007669"/>
    <property type="project" value="TreeGrafter"/>
</dbReference>
<evidence type="ECO:0000256" key="5">
    <source>
        <dbReference type="ARBA" id="ARBA00022553"/>
    </source>
</evidence>
<evidence type="ECO:0000256" key="2">
    <source>
        <dbReference type="ARBA" id="ARBA00006024"/>
    </source>
</evidence>
<dbReference type="PROSITE" id="PS00154">
    <property type="entry name" value="ATPASE_E1_E2"/>
    <property type="match status" value="1"/>
</dbReference>
<comment type="caution">
    <text evidence="17">The sequence shown here is derived from an EMBL/GenBank/DDBJ whole genome shotgun (WGS) entry which is preliminary data.</text>
</comment>
<evidence type="ECO:0000256" key="6">
    <source>
        <dbReference type="ARBA" id="ARBA00022692"/>
    </source>
</evidence>
<keyword evidence="11" id="KW-1278">Translocase</keyword>
<sequence length="752" mass="81090">MLSCCPVDYALNDITEMRQSKGLDWTGDLVADPSPWVTYDQEGMAQLDILVPEAYCAACIGAIEGNFKKLESVKYARLNLTRKRLTVRWDESLNSAKDMMVVLEWLGYHGQPFNRDQFDNLKTDSYQKKLLTSLGVAGFAASNVMLLSVSVWAGADDSTRNFFHWISALIAIPALAYCGQIFFKSAYNALRHGQLNMDVPISLAVILATYISISETIAGGAHAYFDASITLVFFLLAGRYLDLSMRQRARSAAEQLMSMSAIAATIILPNGERKSIKLVDIKLGDKIFVAIGEKIPVDGLIIDGKSDVDNAFLTGESIPDLFDIGDQIHAGGINLTGSLTIKVSATGEDTLLADIIRLMEEAERTDAKYIRLADRVAKLYAPAVHILAAITLLGWMIVGKDFNESLFIATSVLIITCPCALGLAVPAVQVVASGILLRLGILLKDGIALEKLADIDMVVFDKTGTLTLGQPKLINADEISDEAMRVAASLAVNSKHPLSQAIVKAAEGRGLKYSANGNVTEEIGQGLYDEKSQIKLGKRNYAAPESMSIKNDVQAEFYLSIQAQTPIRFAFEDGLRPDAKVTVEKFKKSGLEVVILSGDREAAVKNVADILQIKTHKSGLSPQDKLAFVQTKQAAGKKIFVIGDGSNDAPALIAAHVSMSPGSASDVSQLSADLIFQSQSLSAAYKVWQVAKFSRGLIKQNIGLAIAYNIIAVPIAIMGLATPFVAAIAMSTSSMIVTLNALRLRLKEGGLS</sequence>
<keyword evidence="3" id="KW-0813">Transport</keyword>
<dbReference type="Pfam" id="PF00122">
    <property type="entry name" value="E1-E2_ATPase"/>
    <property type="match status" value="1"/>
</dbReference>
<keyword evidence="10" id="KW-0460">Magnesium</keyword>
<keyword evidence="7 15" id="KW-0479">Metal-binding</keyword>
<dbReference type="SUPFAM" id="SSF81665">
    <property type="entry name" value="Calcium ATPase, transmembrane domain M"/>
    <property type="match status" value="1"/>
</dbReference>
<dbReference type="InterPro" id="IPR036412">
    <property type="entry name" value="HAD-like_sf"/>
</dbReference>
<evidence type="ECO:0000259" key="16">
    <source>
        <dbReference type="PROSITE" id="PS50846"/>
    </source>
</evidence>
<feature type="transmembrane region" description="Helical" evidence="15">
    <location>
        <begin position="410"/>
        <end position="437"/>
    </location>
</feature>
<keyword evidence="13" id="KW-0406">Ion transport</keyword>
<dbReference type="CDD" id="cd00371">
    <property type="entry name" value="HMA"/>
    <property type="match status" value="1"/>
</dbReference>
<feature type="transmembrane region" description="Helical" evidence="15">
    <location>
        <begin position="162"/>
        <end position="183"/>
    </location>
</feature>
<dbReference type="SUPFAM" id="SSF81653">
    <property type="entry name" value="Calcium ATPase, transduction domain A"/>
    <property type="match status" value="1"/>
</dbReference>
<dbReference type="InterPro" id="IPR023298">
    <property type="entry name" value="ATPase_P-typ_TM_dom_sf"/>
</dbReference>
<dbReference type="Gene3D" id="3.40.1110.10">
    <property type="entry name" value="Calcium-transporting ATPase, cytoplasmic domain N"/>
    <property type="match status" value="1"/>
</dbReference>
<dbReference type="NCBIfam" id="TIGR01511">
    <property type="entry name" value="ATPase-IB1_Cu"/>
    <property type="match status" value="1"/>
</dbReference>
<dbReference type="Pfam" id="PF00702">
    <property type="entry name" value="Hydrolase"/>
    <property type="match status" value="1"/>
</dbReference>
<dbReference type="PANTHER" id="PTHR43520">
    <property type="entry name" value="ATP7, ISOFORM B"/>
    <property type="match status" value="1"/>
</dbReference>
<reference key="1">
    <citation type="submission" date="2017-08" db="EMBL/GenBank/DDBJ databases">
        <title>A dynamic microbial community with high functional redundancy inhabits the cold, oxic subseafloor aquifer.</title>
        <authorList>
            <person name="Tully B.J."/>
            <person name="Wheat C.G."/>
            <person name="Glazer B.T."/>
            <person name="Huber J.A."/>
        </authorList>
    </citation>
    <scope>NUCLEOTIDE SEQUENCE [LARGE SCALE GENOMIC DNA]</scope>
</reference>
<feature type="transmembrane region" description="Helical" evidence="15">
    <location>
        <begin position="219"/>
        <end position="241"/>
    </location>
</feature>
<reference evidence="17" key="2">
    <citation type="journal article" date="2018" name="ISME J.">
        <title>A dynamic microbial community with high functional redundancy inhabits the cold, oxic subseafloor aquifer.</title>
        <authorList>
            <person name="Tully B.J."/>
            <person name="Wheat C.G."/>
            <person name="Glazer B.T."/>
            <person name="Huber J.A."/>
        </authorList>
    </citation>
    <scope>NUCLEOTIDE SEQUENCE</scope>
    <source>
        <strain evidence="17">NORP83</strain>
    </source>
</reference>
<evidence type="ECO:0000256" key="3">
    <source>
        <dbReference type="ARBA" id="ARBA00022448"/>
    </source>
</evidence>
<evidence type="ECO:0000256" key="1">
    <source>
        <dbReference type="ARBA" id="ARBA00004651"/>
    </source>
</evidence>
<dbReference type="GO" id="GO:0055070">
    <property type="term" value="P:copper ion homeostasis"/>
    <property type="evidence" value="ECO:0007669"/>
    <property type="project" value="TreeGrafter"/>
</dbReference>
<keyword evidence="9 15" id="KW-0067">ATP-binding</keyword>
<dbReference type="PANTHER" id="PTHR43520:SF5">
    <property type="entry name" value="CATION-TRANSPORTING P-TYPE ATPASE-RELATED"/>
    <property type="match status" value="1"/>
</dbReference>
<organism evidence="17">
    <name type="scientific">OCS116 cluster bacterium</name>
    <dbReference type="NCBI Taxonomy" id="2030921"/>
    <lineage>
        <taxon>Bacteria</taxon>
        <taxon>Pseudomonadati</taxon>
        <taxon>Pseudomonadota</taxon>
        <taxon>Alphaproteobacteria</taxon>
        <taxon>OCS116 cluster</taxon>
    </lineage>
</organism>
<evidence type="ECO:0000256" key="11">
    <source>
        <dbReference type="ARBA" id="ARBA00022967"/>
    </source>
</evidence>
<dbReference type="PROSITE" id="PS01229">
    <property type="entry name" value="COF_2"/>
    <property type="match status" value="1"/>
</dbReference>
<evidence type="ECO:0000256" key="13">
    <source>
        <dbReference type="ARBA" id="ARBA00023065"/>
    </source>
</evidence>
<comment type="subcellular location">
    <subcellularLocation>
        <location evidence="1">Cell membrane</location>
        <topology evidence="1">Multi-pass membrane protein</topology>
    </subcellularLocation>
</comment>
<dbReference type="InterPro" id="IPR006121">
    <property type="entry name" value="HMA_dom"/>
</dbReference>
<dbReference type="PROSITE" id="PS50846">
    <property type="entry name" value="HMA_2"/>
    <property type="match status" value="1"/>
</dbReference>
<accession>A0A2A4Z4H4</accession>
<keyword evidence="12 15" id="KW-1133">Transmembrane helix</keyword>
<proteinExistence type="inferred from homology"/>
<dbReference type="SUPFAM" id="SSF55008">
    <property type="entry name" value="HMA, heavy metal-associated domain"/>
    <property type="match status" value="1"/>
</dbReference>
<comment type="similarity">
    <text evidence="2 15">Belongs to the cation transport ATPase (P-type) (TC 3.A.3) family. Type IB subfamily.</text>
</comment>
<evidence type="ECO:0000256" key="12">
    <source>
        <dbReference type="ARBA" id="ARBA00022989"/>
    </source>
</evidence>
<dbReference type="InterPro" id="IPR008250">
    <property type="entry name" value="ATPase_P-typ_transduc_dom_A_sf"/>
</dbReference>
<keyword evidence="14 15" id="KW-0472">Membrane</keyword>